<gene>
    <name evidence="1" type="ORF">DXC19_02680</name>
</gene>
<name>A0A8B2ZNZ1_STAWA</name>
<dbReference type="Proteomes" id="UP000261016">
    <property type="component" value="Unassembled WGS sequence"/>
</dbReference>
<evidence type="ECO:0000313" key="1">
    <source>
        <dbReference type="EMBL" id="RGM32423.1"/>
    </source>
</evidence>
<dbReference type="RefSeq" id="WP_117725849.1">
    <property type="nucleotide sequence ID" value="NZ_CABMFV010000001.1"/>
</dbReference>
<reference evidence="1 2" key="1">
    <citation type="submission" date="2018-08" db="EMBL/GenBank/DDBJ databases">
        <title>A genome reference for cultivated species of the human gut microbiota.</title>
        <authorList>
            <person name="Zou Y."/>
            <person name="Xue W."/>
            <person name="Luo G."/>
        </authorList>
    </citation>
    <scope>NUCLEOTIDE SEQUENCE [LARGE SCALE GENOMIC DNA]</scope>
    <source>
        <strain evidence="1 2">OM08-17AT</strain>
    </source>
</reference>
<dbReference type="AlphaFoldDB" id="A0A8B2ZNZ1"/>
<proteinExistence type="predicted"/>
<protein>
    <submittedName>
        <fullName evidence="1">Uncharacterized protein</fullName>
    </submittedName>
</protein>
<dbReference type="EMBL" id="QSTD01000001">
    <property type="protein sequence ID" value="RGM32423.1"/>
    <property type="molecule type" value="Genomic_DNA"/>
</dbReference>
<organism evidence="1 2">
    <name type="scientific">Staphylococcus warneri</name>
    <dbReference type="NCBI Taxonomy" id="1292"/>
    <lineage>
        <taxon>Bacteria</taxon>
        <taxon>Bacillati</taxon>
        <taxon>Bacillota</taxon>
        <taxon>Bacilli</taxon>
        <taxon>Bacillales</taxon>
        <taxon>Staphylococcaceae</taxon>
        <taxon>Staphylococcus</taxon>
    </lineage>
</organism>
<sequence length="84" mass="9905">MKQHKFKRMAHDLMDLIPNNRFQVDYKYDVIWFSHYHANGVSVLQIDNTIHSEGEMLTNFELAKKVIKGVCLIDERDSDLSHQT</sequence>
<accession>A0A8B2ZNZ1</accession>
<comment type="caution">
    <text evidence="1">The sequence shown here is derived from an EMBL/GenBank/DDBJ whole genome shotgun (WGS) entry which is preliminary data.</text>
</comment>
<evidence type="ECO:0000313" key="2">
    <source>
        <dbReference type="Proteomes" id="UP000261016"/>
    </source>
</evidence>